<evidence type="ECO:0000256" key="1">
    <source>
        <dbReference type="SAM" id="MobiDB-lite"/>
    </source>
</evidence>
<keyword evidence="2" id="KW-0812">Transmembrane</keyword>
<sequence length="228" mass="25807">MPIRRRVHPEDPYNKGSILYDQIEFEGKNLTSANVSSCGLEFYNDSLHRFSRLQNLMTNVSAFLIRKSLLYYHFYDPILTNGSIVDRPVFFVDDSNFRKMLSKIHGPEGLSWLKNGSTNATLIVTRKRQILKYGSAILMIIALVCIVCGALWAGHAHSEEKRQFLEDEKLMESVRNRVKTGRIDVSSDNQHQKSRPAASSAVTNEDDETSTSPNSRPRIAMLSSIAKV</sequence>
<evidence type="ECO:0000256" key="2">
    <source>
        <dbReference type="SAM" id="Phobius"/>
    </source>
</evidence>
<keyword evidence="2" id="KW-1133">Transmembrane helix</keyword>
<dbReference type="Proteomes" id="UP000887565">
    <property type="component" value="Unplaced"/>
</dbReference>
<organism evidence="3 4">
    <name type="scientific">Romanomermis culicivorax</name>
    <name type="common">Nematode worm</name>
    <dbReference type="NCBI Taxonomy" id="13658"/>
    <lineage>
        <taxon>Eukaryota</taxon>
        <taxon>Metazoa</taxon>
        <taxon>Ecdysozoa</taxon>
        <taxon>Nematoda</taxon>
        <taxon>Enoplea</taxon>
        <taxon>Dorylaimia</taxon>
        <taxon>Mermithida</taxon>
        <taxon>Mermithoidea</taxon>
        <taxon>Mermithidae</taxon>
        <taxon>Romanomermis</taxon>
    </lineage>
</organism>
<dbReference type="WBParaSite" id="nRc.2.0.1.t02544-RA">
    <property type="protein sequence ID" value="nRc.2.0.1.t02544-RA"/>
    <property type="gene ID" value="nRc.2.0.1.g02544"/>
</dbReference>
<accession>A0A915HLJ8</accession>
<feature type="region of interest" description="Disordered" evidence="1">
    <location>
        <begin position="181"/>
        <end position="218"/>
    </location>
</feature>
<keyword evidence="3" id="KW-1185">Reference proteome</keyword>
<dbReference type="AlphaFoldDB" id="A0A915HLJ8"/>
<proteinExistence type="predicted"/>
<protein>
    <submittedName>
        <fullName evidence="4">Uncharacterized protein</fullName>
    </submittedName>
</protein>
<reference evidence="4" key="1">
    <citation type="submission" date="2022-11" db="UniProtKB">
        <authorList>
            <consortium name="WormBaseParasite"/>
        </authorList>
    </citation>
    <scope>IDENTIFICATION</scope>
</reference>
<name>A0A915HLJ8_ROMCU</name>
<evidence type="ECO:0000313" key="3">
    <source>
        <dbReference type="Proteomes" id="UP000887565"/>
    </source>
</evidence>
<keyword evidence="2" id="KW-0472">Membrane</keyword>
<evidence type="ECO:0000313" key="4">
    <source>
        <dbReference type="WBParaSite" id="nRc.2.0.1.t02544-RA"/>
    </source>
</evidence>
<feature type="transmembrane region" description="Helical" evidence="2">
    <location>
        <begin position="136"/>
        <end position="154"/>
    </location>
</feature>